<evidence type="ECO:0008006" key="3">
    <source>
        <dbReference type="Google" id="ProtNLM"/>
    </source>
</evidence>
<dbReference type="eggNOG" id="COG0175">
    <property type="taxonomic scope" value="Bacteria"/>
</dbReference>
<evidence type="ECO:0000313" key="2">
    <source>
        <dbReference type="Proteomes" id="UP000002350"/>
    </source>
</evidence>
<dbReference type="InterPro" id="IPR014729">
    <property type="entry name" value="Rossmann-like_a/b/a_fold"/>
</dbReference>
<accession>D4ZKG8</accession>
<name>D4ZKG8_SHEVD</name>
<dbReference type="AlphaFoldDB" id="D4ZKG8"/>
<evidence type="ECO:0000313" key="1">
    <source>
        <dbReference type="EMBL" id="BAJ02167.1"/>
    </source>
</evidence>
<proteinExistence type="predicted"/>
<dbReference type="RefSeq" id="WP_013051472.1">
    <property type="nucleotide sequence ID" value="NC_014012.1"/>
</dbReference>
<sequence>MREFISVCCGMGTNSIAILVGYYQRGIKPDLITFADTGSEKPHTYQMITVLNNWLFSIGFPQVNVVQKVYRDGSLANLYDHCKDRNMLPSLAYGFKNCSQKFKIAPQDKFLNNHPAAKAFWKTGEKITKVVGYDIDEVRRADNAPDETKKYKMSYPLIEWGWDRDDCIQAIISVGLPRPGKSACFFCPASTYNEIKALKEHYPELLDRALVLESGAELTTVKGLGRRFNWAEYLSQPDMFGRWPKDWDMPCGCFDGGEE</sequence>
<dbReference type="Gene3D" id="3.40.50.620">
    <property type="entry name" value="HUPs"/>
    <property type="match status" value="1"/>
</dbReference>
<protein>
    <recommendedName>
        <fullName evidence="3">Phosphoadenosine phosphosulphate reductase domain-containing protein</fullName>
    </recommendedName>
</protein>
<dbReference type="OrthoDB" id="7260048at2"/>
<dbReference type="HOGENOM" id="CLU_068617_0_0_6"/>
<gene>
    <name evidence="1" type="ordered locus">SVI_2196</name>
</gene>
<reference evidence="2" key="1">
    <citation type="journal article" date="2010" name="Mol. Biosyst.">
        <title>Complete genome sequence and comparative analysis of Shewanella violacea, a psychrophilic and piezophilic bacterium from deep sea floor sediments.</title>
        <authorList>
            <person name="Aono E."/>
            <person name="Baba T."/>
            <person name="Ara T."/>
            <person name="Nishi T."/>
            <person name="Nakamichi T."/>
            <person name="Inamoto E."/>
            <person name="Toyonaga H."/>
            <person name="Hasegawa M."/>
            <person name="Takai Y."/>
            <person name="Okumura Y."/>
            <person name="Baba M."/>
            <person name="Tomita M."/>
            <person name="Kato C."/>
            <person name="Oshima T."/>
            <person name="Nakasone K."/>
            <person name="Mori H."/>
        </authorList>
    </citation>
    <scope>NUCLEOTIDE SEQUENCE [LARGE SCALE GENOMIC DNA]</scope>
    <source>
        <strain evidence="2">JCM 10179 / CIP 106290 / LMG 19151 / DSS12</strain>
    </source>
</reference>
<dbReference type="Proteomes" id="UP000002350">
    <property type="component" value="Chromosome"/>
</dbReference>
<keyword evidence="2" id="KW-1185">Reference proteome</keyword>
<dbReference type="EMBL" id="AP011177">
    <property type="protein sequence ID" value="BAJ02167.1"/>
    <property type="molecule type" value="Genomic_DNA"/>
</dbReference>
<dbReference type="KEGG" id="svo:SVI_2196"/>
<dbReference type="STRING" id="637905.SVI_2196"/>
<organism evidence="1 2">
    <name type="scientific">Shewanella violacea (strain JCM 10179 / CIP 106290 / LMG 19151 / DSS12)</name>
    <dbReference type="NCBI Taxonomy" id="637905"/>
    <lineage>
        <taxon>Bacteria</taxon>
        <taxon>Pseudomonadati</taxon>
        <taxon>Pseudomonadota</taxon>
        <taxon>Gammaproteobacteria</taxon>
        <taxon>Alteromonadales</taxon>
        <taxon>Shewanellaceae</taxon>
        <taxon>Shewanella</taxon>
    </lineage>
</organism>